<evidence type="ECO:0000256" key="1">
    <source>
        <dbReference type="SAM" id="MobiDB-lite"/>
    </source>
</evidence>
<accession>A0A386ZB82</accession>
<proteinExistence type="predicted"/>
<dbReference type="AlphaFoldDB" id="A0A386ZB82"/>
<keyword evidence="2" id="KW-0732">Signal</keyword>
<gene>
    <name evidence="3" type="ORF">D7D52_14260</name>
</gene>
<feature type="chain" id="PRO_5017317190" evidence="2">
    <location>
        <begin position="29"/>
        <end position="73"/>
    </location>
</feature>
<name>A0A386ZB82_9NOCA</name>
<evidence type="ECO:0000313" key="3">
    <source>
        <dbReference type="EMBL" id="AYF74838.1"/>
    </source>
</evidence>
<sequence>MIHNTRRAGFVTLALAAVLIGVAGPATADTPSGSATSGSSSISSSNGTSPLGNFWSTIVNSISVALGSSAPTH</sequence>
<reference evidence="3 4" key="1">
    <citation type="submission" date="2018-09" db="EMBL/GenBank/DDBJ databases">
        <title>Nocardia yunnanensis sp. nov., an actinomycete isolated from a soil sample.</title>
        <authorList>
            <person name="Zhang J."/>
        </authorList>
    </citation>
    <scope>NUCLEOTIDE SEQUENCE [LARGE SCALE GENOMIC DNA]</scope>
    <source>
        <strain evidence="3 4">CFHS0054</strain>
    </source>
</reference>
<feature type="signal peptide" evidence="2">
    <location>
        <begin position="1"/>
        <end position="28"/>
    </location>
</feature>
<dbReference type="RefSeq" id="WP_120736765.1">
    <property type="nucleotide sequence ID" value="NZ_CP032568.1"/>
</dbReference>
<dbReference type="EMBL" id="CP032568">
    <property type="protein sequence ID" value="AYF74838.1"/>
    <property type="molecule type" value="Genomic_DNA"/>
</dbReference>
<dbReference type="KEGG" id="nyu:D7D52_14260"/>
<protein>
    <submittedName>
        <fullName evidence="3">Uncharacterized protein</fullName>
    </submittedName>
</protein>
<feature type="region of interest" description="Disordered" evidence="1">
    <location>
        <begin position="27"/>
        <end position="49"/>
    </location>
</feature>
<organism evidence="3 4">
    <name type="scientific">Nocardia yunnanensis</name>
    <dbReference type="NCBI Taxonomy" id="2382165"/>
    <lineage>
        <taxon>Bacteria</taxon>
        <taxon>Bacillati</taxon>
        <taxon>Actinomycetota</taxon>
        <taxon>Actinomycetes</taxon>
        <taxon>Mycobacteriales</taxon>
        <taxon>Nocardiaceae</taxon>
        <taxon>Nocardia</taxon>
    </lineage>
</organism>
<evidence type="ECO:0000256" key="2">
    <source>
        <dbReference type="SAM" id="SignalP"/>
    </source>
</evidence>
<keyword evidence="4" id="KW-1185">Reference proteome</keyword>
<evidence type="ECO:0000313" key="4">
    <source>
        <dbReference type="Proteomes" id="UP000267164"/>
    </source>
</evidence>
<dbReference type="Proteomes" id="UP000267164">
    <property type="component" value="Chromosome"/>
</dbReference>